<name>A0ABV0TH36_9TELE</name>
<dbReference type="EMBL" id="JAHRIQ010035354">
    <property type="protein sequence ID" value="MEQ2232202.1"/>
    <property type="molecule type" value="Genomic_DNA"/>
</dbReference>
<gene>
    <name evidence="2" type="ORF">ILYODFUR_008768</name>
</gene>
<proteinExistence type="predicted"/>
<evidence type="ECO:0000313" key="3">
    <source>
        <dbReference type="Proteomes" id="UP001482620"/>
    </source>
</evidence>
<evidence type="ECO:0000256" key="1">
    <source>
        <dbReference type="SAM" id="MobiDB-lite"/>
    </source>
</evidence>
<sequence>MIHHVPPTLRRTLETHSENLLTEFTLSGGSHALGSRGSWCLSSSLRARGGVHPGHRRTTQDKQPCTHSCIPM</sequence>
<dbReference type="Proteomes" id="UP001482620">
    <property type="component" value="Unassembled WGS sequence"/>
</dbReference>
<comment type="caution">
    <text evidence="2">The sequence shown here is derived from an EMBL/GenBank/DDBJ whole genome shotgun (WGS) entry which is preliminary data.</text>
</comment>
<keyword evidence="3" id="KW-1185">Reference proteome</keyword>
<accession>A0ABV0TH36</accession>
<protein>
    <submittedName>
        <fullName evidence="2">Uncharacterized protein</fullName>
    </submittedName>
</protein>
<reference evidence="2 3" key="1">
    <citation type="submission" date="2021-06" db="EMBL/GenBank/DDBJ databases">
        <authorList>
            <person name="Palmer J.M."/>
        </authorList>
    </citation>
    <scope>NUCLEOTIDE SEQUENCE [LARGE SCALE GENOMIC DNA]</scope>
    <source>
        <strain evidence="3">if_2019</strain>
        <tissue evidence="2">Muscle</tissue>
    </source>
</reference>
<organism evidence="2 3">
    <name type="scientific">Ilyodon furcidens</name>
    <name type="common">goldbreast splitfin</name>
    <dbReference type="NCBI Taxonomy" id="33524"/>
    <lineage>
        <taxon>Eukaryota</taxon>
        <taxon>Metazoa</taxon>
        <taxon>Chordata</taxon>
        <taxon>Craniata</taxon>
        <taxon>Vertebrata</taxon>
        <taxon>Euteleostomi</taxon>
        <taxon>Actinopterygii</taxon>
        <taxon>Neopterygii</taxon>
        <taxon>Teleostei</taxon>
        <taxon>Neoteleostei</taxon>
        <taxon>Acanthomorphata</taxon>
        <taxon>Ovalentaria</taxon>
        <taxon>Atherinomorphae</taxon>
        <taxon>Cyprinodontiformes</taxon>
        <taxon>Goodeidae</taxon>
        <taxon>Ilyodon</taxon>
    </lineage>
</organism>
<evidence type="ECO:0000313" key="2">
    <source>
        <dbReference type="EMBL" id="MEQ2232202.1"/>
    </source>
</evidence>
<feature type="region of interest" description="Disordered" evidence="1">
    <location>
        <begin position="49"/>
        <end position="72"/>
    </location>
</feature>